<gene>
    <name evidence="1" type="ORF">A3K49_07980</name>
</gene>
<evidence type="ECO:0000313" key="2">
    <source>
        <dbReference type="Proteomes" id="UP000178602"/>
    </source>
</evidence>
<protein>
    <submittedName>
        <fullName evidence="1">Uncharacterized protein</fullName>
    </submittedName>
</protein>
<reference evidence="1 2" key="1">
    <citation type="journal article" date="2016" name="Nat. Commun.">
        <title>Thousands of microbial genomes shed light on interconnected biogeochemical processes in an aquifer system.</title>
        <authorList>
            <person name="Anantharaman K."/>
            <person name="Brown C.T."/>
            <person name="Hug L.A."/>
            <person name="Sharon I."/>
            <person name="Castelle C.J."/>
            <person name="Probst A.J."/>
            <person name="Thomas B.C."/>
            <person name="Singh A."/>
            <person name="Wilkins M.J."/>
            <person name="Karaoz U."/>
            <person name="Brodie E.L."/>
            <person name="Williams K.H."/>
            <person name="Hubbard S.S."/>
            <person name="Banfield J.F."/>
        </authorList>
    </citation>
    <scope>NUCLEOTIDE SEQUENCE [LARGE SCALE GENOMIC DNA]</scope>
</reference>
<dbReference type="Proteomes" id="UP000178602">
    <property type="component" value="Unassembled WGS sequence"/>
</dbReference>
<dbReference type="EMBL" id="MEUG01000001">
    <property type="protein sequence ID" value="OGC28866.1"/>
    <property type="molecule type" value="Genomic_DNA"/>
</dbReference>
<accession>A0A1F4T881</accession>
<organism evidence="1 2">
    <name type="scientific">candidate division WOR-1 bacterium RIFOXYC12_FULL_54_18</name>
    <dbReference type="NCBI Taxonomy" id="1802584"/>
    <lineage>
        <taxon>Bacteria</taxon>
        <taxon>Bacillati</taxon>
        <taxon>Saganbacteria</taxon>
    </lineage>
</organism>
<evidence type="ECO:0000313" key="1">
    <source>
        <dbReference type="EMBL" id="OGC28866.1"/>
    </source>
</evidence>
<proteinExistence type="predicted"/>
<sequence>MLAAQSANYKLPQSILDSGGKKVGSANYVVEPKVAIDSQSALARESTIFYPGFFFPAIFSLPPAFVRTGEFTLRIAAFNRESGMALNTTDNINYLPKFKIVVSDQLGIDLSSITVSFNNKIVINSNNRSSFIDPASPETTRLSTLLYDPTELAAGSYALLIEARDTQDRRLSKNYELTVDTGPAKVGSLAVSPATFSPTYPPVPGKGVAVAFSVSKDTDVNIIVLNPAGRGPDWNFKMLARAGYNQVEFSGVSDISSQPLANGIYVIKVIGEGRELGKTYLVVFDRRKQQ</sequence>
<dbReference type="AlphaFoldDB" id="A0A1F4T881"/>
<name>A0A1F4T881_UNCSA</name>
<comment type="caution">
    <text evidence="1">The sequence shown here is derived from an EMBL/GenBank/DDBJ whole genome shotgun (WGS) entry which is preliminary data.</text>
</comment>